<evidence type="ECO:0000256" key="5">
    <source>
        <dbReference type="ARBA" id="ARBA00022553"/>
    </source>
</evidence>
<dbReference type="Pfam" id="PF00512">
    <property type="entry name" value="HisKA"/>
    <property type="match status" value="1"/>
</dbReference>
<proteinExistence type="predicted"/>
<dbReference type="InterPro" id="IPR005467">
    <property type="entry name" value="His_kinase_dom"/>
</dbReference>
<dbReference type="FunFam" id="3.30.565.10:FF:000013">
    <property type="entry name" value="Two-component sensor histidine kinase"/>
    <property type="match status" value="1"/>
</dbReference>
<keyword evidence="10" id="KW-0067">ATP-binding</keyword>
<dbReference type="FunFam" id="1.10.287.130:FF:000001">
    <property type="entry name" value="Two-component sensor histidine kinase"/>
    <property type="match status" value="1"/>
</dbReference>
<dbReference type="PROSITE" id="PS50109">
    <property type="entry name" value="HIS_KIN"/>
    <property type="match status" value="1"/>
</dbReference>
<evidence type="ECO:0000256" key="10">
    <source>
        <dbReference type="ARBA" id="ARBA00022840"/>
    </source>
</evidence>
<evidence type="ECO:0000256" key="1">
    <source>
        <dbReference type="ARBA" id="ARBA00000085"/>
    </source>
</evidence>
<protein>
    <recommendedName>
        <fullName evidence="3">histidine kinase</fullName>
        <ecNumber evidence="3">2.7.13.3</ecNumber>
    </recommendedName>
</protein>
<dbReference type="GO" id="GO:0005886">
    <property type="term" value="C:plasma membrane"/>
    <property type="evidence" value="ECO:0007669"/>
    <property type="project" value="UniProtKB-SubCell"/>
</dbReference>
<dbReference type="PANTHER" id="PTHR45528:SF1">
    <property type="entry name" value="SENSOR HISTIDINE KINASE CPXA"/>
    <property type="match status" value="1"/>
</dbReference>
<dbReference type="Gene3D" id="1.10.287.130">
    <property type="match status" value="1"/>
</dbReference>
<evidence type="ECO:0000313" key="16">
    <source>
        <dbReference type="EMBL" id="RDU22234.1"/>
    </source>
</evidence>
<evidence type="ECO:0000313" key="17">
    <source>
        <dbReference type="Proteomes" id="UP000255036"/>
    </source>
</evidence>
<evidence type="ECO:0000256" key="8">
    <source>
        <dbReference type="ARBA" id="ARBA00022741"/>
    </source>
</evidence>
<dbReference type="CDD" id="cd00075">
    <property type="entry name" value="HATPase"/>
    <property type="match status" value="1"/>
</dbReference>
<dbReference type="Gene3D" id="3.30.565.10">
    <property type="entry name" value="Histidine kinase-like ATPase, C-terminal domain"/>
    <property type="match status" value="1"/>
</dbReference>
<dbReference type="InterPro" id="IPR036890">
    <property type="entry name" value="HATPase_C_sf"/>
</dbReference>
<dbReference type="GO" id="GO:0005524">
    <property type="term" value="F:ATP binding"/>
    <property type="evidence" value="ECO:0007669"/>
    <property type="project" value="UniProtKB-KW"/>
</dbReference>
<dbReference type="EC" id="2.7.13.3" evidence="3"/>
<evidence type="ECO:0000256" key="11">
    <source>
        <dbReference type="ARBA" id="ARBA00022989"/>
    </source>
</evidence>
<evidence type="ECO:0000256" key="13">
    <source>
        <dbReference type="ARBA" id="ARBA00023136"/>
    </source>
</evidence>
<evidence type="ECO:0000256" key="7">
    <source>
        <dbReference type="ARBA" id="ARBA00022692"/>
    </source>
</evidence>
<dbReference type="InterPro" id="IPR003661">
    <property type="entry name" value="HisK_dim/P_dom"/>
</dbReference>
<evidence type="ECO:0000256" key="3">
    <source>
        <dbReference type="ARBA" id="ARBA00012438"/>
    </source>
</evidence>
<accession>A0A371ARQ2</accession>
<comment type="caution">
    <text evidence="16">The sequence shown here is derived from an EMBL/GenBank/DDBJ whole genome shotgun (WGS) entry which is preliminary data.</text>
</comment>
<dbReference type="InterPro" id="IPR003594">
    <property type="entry name" value="HATPase_dom"/>
</dbReference>
<dbReference type="AlphaFoldDB" id="A0A371ARQ2"/>
<evidence type="ECO:0000256" key="14">
    <source>
        <dbReference type="SAM" id="Phobius"/>
    </source>
</evidence>
<dbReference type="SUPFAM" id="SSF47384">
    <property type="entry name" value="Homodimeric domain of signal transducing histidine kinase"/>
    <property type="match status" value="1"/>
</dbReference>
<dbReference type="OrthoDB" id="9792991at2"/>
<reference evidence="16 17" key="1">
    <citation type="submission" date="2018-07" db="EMBL/GenBank/DDBJ databases">
        <title>Anaerosacharophilus polymeroproducens gen. nov. sp. nov., an anaerobic bacterium isolated from salt field.</title>
        <authorList>
            <person name="Kim W."/>
            <person name="Yang S.-H."/>
            <person name="Oh J."/>
            <person name="Lee J.-H."/>
            <person name="Kwon K.K."/>
        </authorList>
    </citation>
    <scope>NUCLEOTIDE SEQUENCE [LARGE SCALE GENOMIC DNA]</scope>
    <source>
        <strain evidence="16 17">MCWD5</strain>
    </source>
</reference>
<evidence type="ECO:0000256" key="6">
    <source>
        <dbReference type="ARBA" id="ARBA00022679"/>
    </source>
</evidence>
<keyword evidence="6" id="KW-0808">Transferase</keyword>
<dbReference type="Proteomes" id="UP000255036">
    <property type="component" value="Unassembled WGS sequence"/>
</dbReference>
<evidence type="ECO:0000256" key="4">
    <source>
        <dbReference type="ARBA" id="ARBA00022475"/>
    </source>
</evidence>
<keyword evidence="8" id="KW-0547">Nucleotide-binding</keyword>
<dbReference type="CDD" id="cd00082">
    <property type="entry name" value="HisKA"/>
    <property type="match status" value="1"/>
</dbReference>
<feature type="transmembrane region" description="Helical" evidence="14">
    <location>
        <begin position="161"/>
        <end position="184"/>
    </location>
</feature>
<organism evidence="16 17">
    <name type="scientific">Anaerosacchariphilus polymeriproducens</name>
    <dbReference type="NCBI Taxonomy" id="1812858"/>
    <lineage>
        <taxon>Bacteria</taxon>
        <taxon>Bacillati</taxon>
        <taxon>Bacillota</taxon>
        <taxon>Clostridia</taxon>
        <taxon>Lachnospirales</taxon>
        <taxon>Lachnospiraceae</taxon>
        <taxon>Anaerosacchariphilus</taxon>
    </lineage>
</organism>
<keyword evidence="5" id="KW-0597">Phosphoprotein</keyword>
<keyword evidence="4" id="KW-1003">Cell membrane</keyword>
<dbReference type="InterPro" id="IPR050398">
    <property type="entry name" value="HssS/ArlS-like"/>
</dbReference>
<keyword evidence="13 14" id="KW-0472">Membrane</keyword>
<keyword evidence="11 14" id="KW-1133">Transmembrane helix</keyword>
<keyword evidence="9" id="KW-0418">Kinase</keyword>
<dbReference type="SUPFAM" id="SSF55874">
    <property type="entry name" value="ATPase domain of HSP90 chaperone/DNA topoisomerase II/histidine kinase"/>
    <property type="match status" value="1"/>
</dbReference>
<evidence type="ECO:0000256" key="12">
    <source>
        <dbReference type="ARBA" id="ARBA00023012"/>
    </source>
</evidence>
<dbReference type="Pfam" id="PF02518">
    <property type="entry name" value="HATPase_c"/>
    <property type="match status" value="1"/>
</dbReference>
<keyword evidence="7 14" id="KW-0812">Transmembrane</keyword>
<feature type="domain" description="Histidine kinase" evidence="15">
    <location>
        <begin position="253"/>
        <end position="471"/>
    </location>
</feature>
<dbReference type="InterPro" id="IPR004358">
    <property type="entry name" value="Sig_transdc_His_kin-like_C"/>
</dbReference>
<dbReference type="SMART" id="SM00388">
    <property type="entry name" value="HisKA"/>
    <property type="match status" value="1"/>
</dbReference>
<comment type="catalytic activity">
    <reaction evidence="1">
        <text>ATP + protein L-histidine = ADP + protein N-phospho-L-histidine.</text>
        <dbReference type="EC" id="2.7.13.3"/>
    </reaction>
</comment>
<keyword evidence="17" id="KW-1185">Reference proteome</keyword>
<feature type="transmembrane region" description="Helical" evidence="14">
    <location>
        <begin position="7"/>
        <end position="30"/>
    </location>
</feature>
<name>A0A371ARQ2_9FIRM</name>
<dbReference type="SMART" id="SM00387">
    <property type="entry name" value="HATPase_c"/>
    <property type="match status" value="1"/>
</dbReference>
<gene>
    <name evidence="16" type="ORF">DWV06_17070</name>
</gene>
<dbReference type="RefSeq" id="WP_115483415.1">
    <property type="nucleotide sequence ID" value="NZ_QRCT01000050.1"/>
</dbReference>
<evidence type="ECO:0000256" key="2">
    <source>
        <dbReference type="ARBA" id="ARBA00004651"/>
    </source>
</evidence>
<dbReference type="EMBL" id="QRCT01000050">
    <property type="protein sequence ID" value="RDU22234.1"/>
    <property type="molecule type" value="Genomic_DNA"/>
</dbReference>
<dbReference type="InterPro" id="IPR036097">
    <property type="entry name" value="HisK_dim/P_sf"/>
</dbReference>
<dbReference type="PRINTS" id="PR00344">
    <property type="entry name" value="BCTRLSENSOR"/>
</dbReference>
<evidence type="ECO:0000259" key="15">
    <source>
        <dbReference type="PROSITE" id="PS50109"/>
    </source>
</evidence>
<keyword evidence="12" id="KW-0902">Two-component regulatory system</keyword>
<sequence length="472" mass="54920">MKLKTKISIVFLLSISMSVIIFMFSVYYILHSGYFSGVTENEMQNALHTVKQQLYQEEKTDWTKDNIKRELMEAENNFFNMRFAVLSAKNEWISVSRIPTIGSVSELLDSFEQKNQDTSQYRVIGSGFEMNGSEHFLICFVKNSDFEAMSYSFNLARGHGILGKIAVFGFIITVIITGLCMFLFSRRTMRRLYKMYDILSEFTLDKADVRMNTDAQDELAIMAGKFNCMAEKIQFQYEEKKRYEQNRKELVSNISHDLRTPLSSILGYSEMLRDGIYETEEEQKKYTDIIHRKAIYMDKLLKELLEYSKVDLGTLVLNKQKFDIAELIREILIEYYMIIEKNQYELQIQFPNEQMIVNWDRERISRVLRNLIENALKYGMDGEKIRLTLSKDDVFAKIEIQDYGAGMSEKVAERIFERFYRGDTARNSKAGGMGLGMYIANEIIQKHNGNISITSVEGQGTLVQFVLPINEV</sequence>
<dbReference type="PANTHER" id="PTHR45528">
    <property type="entry name" value="SENSOR HISTIDINE KINASE CPXA"/>
    <property type="match status" value="1"/>
</dbReference>
<evidence type="ECO:0000256" key="9">
    <source>
        <dbReference type="ARBA" id="ARBA00022777"/>
    </source>
</evidence>
<dbReference type="Gene3D" id="6.10.340.10">
    <property type="match status" value="1"/>
</dbReference>
<dbReference type="GO" id="GO:0000155">
    <property type="term" value="F:phosphorelay sensor kinase activity"/>
    <property type="evidence" value="ECO:0007669"/>
    <property type="project" value="InterPro"/>
</dbReference>
<comment type="subcellular location">
    <subcellularLocation>
        <location evidence="2">Cell membrane</location>
        <topology evidence="2">Multi-pass membrane protein</topology>
    </subcellularLocation>
</comment>